<reference evidence="1" key="2">
    <citation type="submission" date="2018-08" db="UniProtKB">
        <authorList>
            <consortium name="EnsemblPlants"/>
        </authorList>
    </citation>
    <scope>IDENTIFICATION</scope>
    <source>
        <strain evidence="1">Yugu1</strain>
    </source>
</reference>
<organism evidence="1 2">
    <name type="scientific">Setaria italica</name>
    <name type="common">Foxtail millet</name>
    <name type="synonym">Panicum italicum</name>
    <dbReference type="NCBI Taxonomy" id="4555"/>
    <lineage>
        <taxon>Eukaryota</taxon>
        <taxon>Viridiplantae</taxon>
        <taxon>Streptophyta</taxon>
        <taxon>Embryophyta</taxon>
        <taxon>Tracheophyta</taxon>
        <taxon>Spermatophyta</taxon>
        <taxon>Magnoliopsida</taxon>
        <taxon>Liliopsida</taxon>
        <taxon>Poales</taxon>
        <taxon>Poaceae</taxon>
        <taxon>PACMAD clade</taxon>
        <taxon>Panicoideae</taxon>
        <taxon>Panicodae</taxon>
        <taxon>Paniceae</taxon>
        <taxon>Cenchrinae</taxon>
        <taxon>Setaria</taxon>
    </lineage>
</organism>
<reference evidence="2" key="1">
    <citation type="journal article" date="2012" name="Nat. Biotechnol.">
        <title>Reference genome sequence of the model plant Setaria.</title>
        <authorList>
            <person name="Bennetzen J.L."/>
            <person name="Schmutz J."/>
            <person name="Wang H."/>
            <person name="Percifield R."/>
            <person name="Hawkins J."/>
            <person name="Pontaroli A.C."/>
            <person name="Estep M."/>
            <person name="Feng L."/>
            <person name="Vaughn J.N."/>
            <person name="Grimwood J."/>
            <person name="Jenkins J."/>
            <person name="Barry K."/>
            <person name="Lindquist E."/>
            <person name="Hellsten U."/>
            <person name="Deshpande S."/>
            <person name="Wang X."/>
            <person name="Wu X."/>
            <person name="Mitros T."/>
            <person name="Triplett J."/>
            <person name="Yang X."/>
            <person name="Ye C.Y."/>
            <person name="Mauro-Herrera M."/>
            <person name="Wang L."/>
            <person name="Li P."/>
            <person name="Sharma M."/>
            <person name="Sharma R."/>
            <person name="Ronald P.C."/>
            <person name="Panaud O."/>
            <person name="Kellogg E.A."/>
            <person name="Brutnell T.P."/>
            <person name="Doust A.N."/>
            <person name="Tuskan G.A."/>
            <person name="Rokhsar D."/>
            <person name="Devos K.M."/>
        </authorList>
    </citation>
    <scope>NUCLEOTIDE SEQUENCE [LARGE SCALE GENOMIC DNA]</scope>
    <source>
        <strain evidence="2">cv. Yugu1</strain>
    </source>
</reference>
<accession>K4API8</accession>
<dbReference type="AlphaFoldDB" id="K4API8"/>
<evidence type="ECO:0000313" key="1">
    <source>
        <dbReference type="EnsemblPlants" id="KQK92694"/>
    </source>
</evidence>
<protein>
    <submittedName>
        <fullName evidence="1">Uncharacterized protein</fullName>
    </submittedName>
</protein>
<evidence type="ECO:0000313" key="2">
    <source>
        <dbReference type="Proteomes" id="UP000004995"/>
    </source>
</evidence>
<dbReference type="HOGENOM" id="CLU_3280530_0_0_1"/>
<keyword evidence="2" id="KW-1185">Reference proteome</keyword>
<dbReference type="EnsemblPlants" id="KQK92694">
    <property type="protein sequence ID" value="KQK92694"/>
    <property type="gene ID" value="SETIT_040836mg"/>
</dbReference>
<sequence>MSLGSGGFQVGYCSPSSTVNSCISPIIRLPGRPRGYGRGNR</sequence>
<proteinExistence type="predicted"/>
<dbReference type="Gramene" id="KQK92694">
    <property type="protein sequence ID" value="KQK92694"/>
    <property type="gene ID" value="SETIT_040836mg"/>
</dbReference>
<dbReference type="EMBL" id="AGNK02006135">
    <property type="status" value="NOT_ANNOTATED_CDS"/>
    <property type="molecule type" value="Genomic_DNA"/>
</dbReference>
<name>K4API8_SETIT</name>
<dbReference type="InParanoid" id="K4API8"/>
<dbReference type="Proteomes" id="UP000004995">
    <property type="component" value="Unassembled WGS sequence"/>
</dbReference>